<sequence length="229" mass="24612">LRVAVLLAAGGQFIGTLLRCFPPDNNWLLSTILICCGQTISGLVAPIPLSGGVLLSATWFPSNQRTFSTAVVMAGSFTGSALSFLIGPILVDDVAETVVANKDGRYVLNSEQEKTYFSQISAMFIMEAGLMGILFLGIFLHFPDRPPKPPSRSSGSERADFKRGLSKLLRNFNFLLLASLYGVSCGVYSGWCSVLDQNLEEFGVGQKFAGWLGFIAVISGAFSGIFFSL</sequence>
<dbReference type="InterPro" id="IPR036259">
    <property type="entry name" value="MFS_trans_sf"/>
</dbReference>
<evidence type="ECO:0000256" key="2">
    <source>
        <dbReference type="ARBA" id="ARBA00022692"/>
    </source>
</evidence>
<keyword evidence="4" id="KW-0472">Membrane</keyword>
<organism evidence="5 6">
    <name type="scientific">Paramuricea clavata</name>
    <name type="common">Red gorgonian</name>
    <name type="synonym">Violescent sea-whip</name>
    <dbReference type="NCBI Taxonomy" id="317549"/>
    <lineage>
        <taxon>Eukaryota</taxon>
        <taxon>Metazoa</taxon>
        <taxon>Cnidaria</taxon>
        <taxon>Anthozoa</taxon>
        <taxon>Octocorallia</taxon>
        <taxon>Malacalcyonacea</taxon>
        <taxon>Plexauridae</taxon>
        <taxon>Paramuricea</taxon>
    </lineage>
</organism>
<evidence type="ECO:0000256" key="4">
    <source>
        <dbReference type="ARBA" id="ARBA00023136"/>
    </source>
</evidence>
<accession>A0A6S7K5N8</accession>
<dbReference type="Pfam" id="PF07690">
    <property type="entry name" value="MFS_1"/>
    <property type="match status" value="1"/>
</dbReference>
<proteinExistence type="predicted"/>
<dbReference type="EMBL" id="CACRXK020024424">
    <property type="protein sequence ID" value="CAB4038641.1"/>
    <property type="molecule type" value="Genomic_DNA"/>
</dbReference>
<keyword evidence="2" id="KW-0812">Transmembrane</keyword>
<reference evidence="5" key="1">
    <citation type="submission" date="2020-04" db="EMBL/GenBank/DDBJ databases">
        <authorList>
            <person name="Alioto T."/>
            <person name="Alioto T."/>
            <person name="Gomez Garrido J."/>
        </authorList>
    </citation>
    <scope>NUCLEOTIDE SEQUENCE</scope>
    <source>
        <strain evidence="5">A484AB</strain>
    </source>
</reference>
<comment type="subcellular location">
    <subcellularLocation>
        <location evidence="1">Membrane</location>
        <topology evidence="1">Multi-pass membrane protein</topology>
    </subcellularLocation>
</comment>
<evidence type="ECO:0000313" key="5">
    <source>
        <dbReference type="EMBL" id="CAB4038641.1"/>
    </source>
</evidence>
<dbReference type="GO" id="GO:0016020">
    <property type="term" value="C:membrane"/>
    <property type="evidence" value="ECO:0007669"/>
    <property type="project" value="UniProtKB-SubCell"/>
</dbReference>
<dbReference type="AlphaFoldDB" id="A0A6S7K5N8"/>
<name>A0A6S7K5N8_PARCT</name>
<evidence type="ECO:0000256" key="1">
    <source>
        <dbReference type="ARBA" id="ARBA00004141"/>
    </source>
</evidence>
<dbReference type="GO" id="GO:0022857">
    <property type="term" value="F:transmembrane transporter activity"/>
    <property type="evidence" value="ECO:0007669"/>
    <property type="project" value="InterPro"/>
</dbReference>
<dbReference type="PANTHER" id="PTHR10924:SF27">
    <property type="entry name" value="SOLUTE CARRIER FAMILY 49 MEMBER 4"/>
    <property type="match status" value="1"/>
</dbReference>
<dbReference type="InterPro" id="IPR049680">
    <property type="entry name" value="FLVCR1-2_SLC49-like"/>
</dbReference>
<comment type="caution">
    <text evidence="5">The sequence shown here is derived from an EMBL/GenBank/DDBJ whole genome shotgun (WGS) entry which is preliminary data.</text>
</comment>
<dbReference type="Gene3D" id="1.20.1250.20">
    <property type="entry name" value="MFS general substrate transporter like domains"/>
    <property type="match status" value="1"/>
</dbReference>
<evidence type="ECO:0000256" key="3">
    <source>
        <dbReference type="ARBA" id="ARBA00022989"/>
    </source>
</evidence>
<gene>
    <name evidence="5" type="ORF">PACLA_8A005636</name>
</gene>
<feature type="non-terminal residue" evidence="5">
    <location>
        <position position="1"/>
    </location>
</feature>
<dbReference type="OrthoDB" id="422206at2759"/>
<dbReference type="Proteomes" id="UP001152795">
    <property type="component" value="Unassembled WGS sequence"/>
</dbReference>
<evidence type="ECO:0000313" key="6">
    <source>
        <dbReference type="Proteomes" id="UP001152795"/>
    </source>
</evidence>
<keyword evidence="3" id="KW-1133">Transmembrane helix</keyword>
<keyword evidence="6" id="KW-1185">Reference proteome</keyword>
<dbReference type="InterPro" id="IPR011701">
    <property type="entry name" value="MFS"/>
</dbReference>
<protein>
    <submittedName>
        <fullName evidence="5">Disrupted in renal carcinoma 2 homolog</fullName>
    </submittedName>
</protein>
<dbReference type="SUPFAM" id="SSF103473">
    <property type="entry name" value="MFS general substrate transporter"/>
    <property type="match status" value="1"/>
</dbReference>
<dbReference type="PANTHER" id="PTHR10924">
    <property type="entry name" value="MAJOR FACILITATOR SUPERFAMILY PROTEIN-RELATED"/>
    <property type="match status" value="1"/>
</dbReference>